<gene>
    <name evidence="2" type="ordered locus">CAP2UW1_1271</name>
</gene>
<proteinExistence type="predicted"/>
<organism evidence="2">
    <name type="scientific">Accumulibacter regalis</name>
    <dbReference type="NCBI Taxonomy" id="522306"/>
    <lineage>
        <taxon>Bacteria</taxon>
        <taxon>Pseudomonadati</taxon>
        <taxon>Pseudomonadota</taxon>
        <taxon>Betaproteobacteria</taxon>
        <taxon>Candidatus Accumulibacter</taxon>
    </lineage>
</organism>
<feature type="transmembrane region" description="Helical" evidence="1">
    <location>
        <begin position="171"/>
        <end position="188"/>
    </location>
</feature>
<keyword evidence="1" id="KW-0812">Transmembrane</keyword>
<feature type="transmembrane region" description="Helical" evidence="1">
    <location>
        <begin position="12"/>
        <end position="30"/>
    </location>
</feature>
<accession>C7RRV9</accession>
<feature type="transmembrane region" description="Helical" evidence="1">
    <location>
        <begin position="149"/>
        <end position="165"/>
    </location>
</feature>
<sequence>MNIPVVILPRRLAIARIVAVFLVVLWVHWIDWFGPLATAAFFALLAAAGMLLALAYFPRIPQPPALRTLTSDDQLAIWIMLAVLAIIGYLHNANAWLPDGAFNRPTDMGLWKTELVLCISLTVPLVRWLATALIPGWGETRGGYFAREFALYVNFSGVAIILWTGEAALSRTALAALLALIVLAELTLHADR</sequence>
<feature type="transmembrane region" description="Helical" evidence="1">
    <location>
        <begin position="75"/>
        <end position="93"/>
    </location>
</feature>
<name>C7RRV9_ACCRE</name>
<evidence type="ECO:0000256" key="1">
    <source>
        <dbReference type="SAM" id="Phobius"/>
    </source>
</evidence>
<dbReference type="HOGENOM" id="CLU_1412445_0_0_4"/>
<evidence type="ECO:0000313" key="2">
    <source>
        <dbReference type="EMBL" id="ACV34598.1"/>
    </source>
</evidence>
<reference evidence="2" key="2">
    <citation type="submission" date="2009-09" db="EMBL/GenBank/DDBJ databases">
        <title>Complete sequence of chromosome of Candidatus Accumulibacter phosphatis clade IIA str. UW-1.</title>
        <authorList>
            <consortium name="US DOE Joint Genome Institute"/>
            <person name="Martin H.G."/>
            <person name="Ivanova N."/>
            <person name="Kunin V."/>
            <person name="Warnecke F."/>
            <person name="Barry K."/>
            <person name="He S."/>
            <person name="Salamov A."/>
            <person name="Szeto E."/>
            <person name="Dalin E."/>
            <person name="Pangilinan J.L."/>
            <person name="Lapidus A."/>
            <person name="Lowry S."/>
            <person name="Kyrpides N.C."/>
            <person name="McMahon K.D."/>
            <person name="Hugenholtz P."/>
        </authorList>
    </citation>
    <scope>NUCLEOTIDE SEQUENCE [LARGE SCALE GENOMIC DNA]</scope>
    <source>
        <strain evidence="2">UW-1</strain>
    </source>
</reference>
<keyword evidence="1" id="KW-0472">Membrane</keyword>
<reference evidence="2" key="1">
    <citation type="submission" date="2009-08" db="EMBL/GenBank/DDBJ databases">
        <authorList>
            <consortium name="US DOE Joint Genome Institute"/>
            <person name="Lucas S."/>
            <person name="Copeland A."/>
            <person name="Lapidus A."/>
            <person name="Glavina del Rio T."/>
            <person name="Dalin E."/>
            <person name="Tice H."/>
            <person name="Bruce D."/>
            <person name="Barry K."/>
            <person name="Pitluck S."/>
            <person name="Lowry S."/>
            <person name="Larimer F."/>
            <person name="Land M."/>
            <person name="Hauser L."/>
            <person name="Kyrpides N."/>
            <person name="Ivanova N."/>
            <person name="McMahon K.D."/>
            <person name="Hugenholtz P."/>
        </authorList>
    </citation>
    <scope>NUCLEOTIDE SEQUENCE</scope>
    <source>
        <strain evidence="2">UW-1</strain>
    </source>
</reference>
<keyword evidence="1" id="KW-1133">Transmembrane helix</keyword>
<dbReference type="AlphaFoldDB" id="C7RRV9"/>
<protein>
    <submittedName>
        <fullName evidence="2">Uncharacterized protein</fullName>
    </submittedName>
</protein>
<dbReference type="EMBL" id="CP001715">
    <property type="protein sequence ID" value="ACV34598.1"/>
    <property type="molecule type" value="Genomic_DNA"/>
</dbReference>
<dbReference type="KEGG" id="app:CAP2UW1_1271"/>
<feature type="transmembrane region" description="Helical" evidence="1">
    <location>
        <begin position="113"/>
        <end position="137"/>
    </location>
</feature>
<feature type="transmembrane region" description="Helical" evidence="1">
    <location>
        <begin position="36"/>
        <end position="55"/>
    </location>
</feature>